<reference evidence="3" key="1">
    <citation type="submission" date="2022-11" db="UniProtKB">
        <authorList>
            <consortium name="WormBaseParasite"/>
        </authorList>
    </citation>
    <scope>IDENTIFICATION</scope>
</reference>
<organism evidence="2 3">
    <name type="scientific">Romanomermis culicivorax</name>
    <name type="common">Nematode worm</name>
    <dbReference type="NCBI Taxonomy" id="13658"/>
    <lineage>
        <taxon>Eukaryota</taxon>
        <taxon>Metazoa</taxon>
        <taxon>Ecdysozoa</taxon>
        <taxon>Nematoda</taxon>
        <taxon>Enoplea</taxon>
        <taxon>Dorylaimia</taxon>
        <taxon>Mermithida</taxon>
        <taxon>Mermithoidea</taxon>
        <taxon>Mermithidae</taxon>
        <taxon>Romanomermis</taxon>
    </lineage>
</organism>
<dbReference type="Proteomes" id="UP000887565">
    <property type="component" value="Unplaced"/>
</dbReference>
<feature type="region of interest" description="Disordered" evidence="1">
    <location>
        <begin position="58"/>
        <end position="113"/>
    </location>
</feature>
<evidence type="ECO:0000313" key="3">
    <source>
        <dbReference type="WBParaSite" id="nRc.2.0.1.t47319-RA"/>
    </source>
</evidence>
<name>A0A915L8F3_ROMCU</name>
<keyword evidence="2" id="KW-1185">Reference proteome</keyword>
<proteinExistence type="predicted"/>
<accession>A0A915L8F3</accession>
<protein>
    <submittedName>
        <fullName evidence="3">Uncharacterized protein</fullName>
    </submittedName>
</protein>
<evidence type="ECO:0000313" key="2">
    <source>
        <dbReference type="Proteomes" id="UP000887565"/>
    </source>
</evidence>
<sequence>MIENFYDQAPSGVQKELEKKINSFTTITELAAFSELIQPELRGLNLIAVDKAAKSKPIEHVTSASDQQQYQPNPFSRTQGRGSFNQNRSTYSNNSWPQQAPLESQNQSPMDPTTTILSYMSKLEEKFDQLKNDLRPLSPAISQPPMERNGSSHQATSSTARVIKQHHQVIKQHHHTAIIKQITMKQFYSIRPQWMICLDHQLILAQRGSSGPSLEQKPAVPEIISVGYYQWLTKQETKFFEKYHQT</sequence>
<feature type="compositionally biased region" description="Polar residues" evidence="1">
    <location>
        <begin position="62"/>
        <end position="113"/>
    </location>
</feature>
<dbReference type="AlphaFoldDB" id="A0A915L8F3"/>
<evidence type="ECO:0000256" key="1">
    <source>
        <dbReference type="SAM" id="MobiDB-lite"/>
    </source>
</evidence>
<dbReference type="WBParaSite" id="nRc.2.0.1.t47319-RA">
    <property type="protein sequence ID" value="nRc.2.0.1.t47319-RA"/>
    <property type="gene ID" value="nRc.2.0.1.g47319"/>
</dbReference>